<evidence type="ECO:0000256" key="5">
    <source>
        <dbReference type="ARBA" id="ARBA00022694"/>
    </source>
</evidence>
<comment type="cofactor">
    <cofactor evidence="1 10">
        <name>Mg(2+)</name>
        <dbReference type="ChEBI" id="CHEBI:18420"/>
    </cofactor>
</comment>
<dbReference type="FunFam" id="1.10.20.140:FF:000001">
    <property type="entry name" value="tRNA dimethylallyltransferase"/>
    <property type="match status" value="1"/>
</dbReference>
<dbReference type="SUPFAM" id="SSF52540">
    <property type="entry name" value="P-loop containing nucleoside triphosphate hydrolases"/>
    <property type="match status" value="2"/>
</dbReference>
<dbReference type="GO" id="GO:0005524">
    <property type="term" value="F:ATP binding"/>
    <property type="evidence" value="ECO:0007669"/>
    <property type="project" value="UniProtKB-UniRule"/>
</dbReference>
<dbReference type="PANTHER" id="PTHR11088">
    <property type="entry name" value="TRNA DIMETHYLALLYLTRANSFERASE"/>
    <property type="match status" value="1"/>
</dbReference>
<dbReference type="HAMAP" id="MF_00185">
    <property type="entry name" value="IPP_trans"/>
    <property type="match status" value="1"/>
</dbReference>
<dbReference type="InterPro" id="IPR039657">
    <property type="entry name" value="Dimethylallyltransferase"/>
</dbReference>
<proteinExistence type="inferred from homology"/>
<evidence type="ECO:0000256" key="8">
    <source>
        <dbReference type="ARBA" id="ARBA00022842"/>
    </source>
</evidence>
<evidence type="ECO:0000313" key="14">
    <source>
        <dbReference type="EMBL" id="TSB46487.1"/>
    </source>
</evidence>
<accession>A0A553ZYE8</accession>
<organism evidence="14 15">
    <name type="scientific">Alkalicoccobacillus porphyridii</name>
    <dbReference type="NCBI Taxonomy" id="2597270"/>
    <lineage>
        <taxon>Bacteria</taxon>
        <taxon>Bacillati</taxon>
        <taxon>Bacillota</taxon>
        <taxon>Bacilli</taxon>
        <taxon>Bacillales</taxon>
        <taxon>Bacillaceae</taxon>
        <taxon>Alkalicoccobacillus</taxon>
    </lineage>
</organism>
<evidence type="ECO:0000256" key="7">
    <source>
        <dbReference type="ARBA" id="ARBA00022840"/>
    </source>
</evidence>
<gene>
    <name evidence="10 14" type="primary">miaA</name>
    <name evidence="14" type="ORF">FN960_11850</name>
</gene>
<keyword evidence="8 10" id="KW-0460">Magnesium</keyword>
<feature type="binding site" evidence="10">
    <location>
        <begin position="9"/>
        <end position="16"/>
    </location>
    <ligand>
        <name>ATP</name>
        <dbReference type="ChEBI" id="CHEBI:30616"/>
    </ligand>
</feature>
<dbReference type="EC" id="2.5.1.75" evidence="10"/>
<evidence type="ECO:0000313" key="15">
    <source>
        <dbReference type="Proteomes" id="UP000318521"/>
    </source>
</evidence>
<comment type="catalytic activity">
    <reaction evidence="9 10 11">
        <text>adenosine(37) in tRNA + dimethylallyl diphosphate = N(6)-dimethylallyladenosine(37) in tRNA + diphosphate</text>
        <dbReference type="Rhea" id="RHEA:26482"/>
        <dbReference type="Rhea" id="RHEA-COMP:10162"/>
        <dbReference type="Rhea" id="RHEA-COMP:10375"/>
        <dbReference type="ChEBI" id="CHEBI:33019"/>
        <dbReference type="ChEBI" id="CHEBI:57623"/>
        <dbReference type="ChEBI" id="CHEBI:74411"/>
        <dbReference type="ChEBI" id="CHEBI:74415"/>
        <dbReference type="EC" id="2.5.1.75"/>
    </reaction>
</comment>
<evidence type="ECO:0000256" key="2">
    <source>
        <dbReference type="ARBA" id="ARBA00003213"/>
    </source>
</evidence>
<dbReference type="RefSeq" id="WP_143848934.1">
    <property type="nucleotide sequence ID" value="NZ_VLXZ01000006.1"/>
</dbReference>
<dbReference type="EMBL" id="VLXZ01000006">
    <property type="protein sequence ID" value="TSB46487.1"/>
    <property type="molecule type" value="Genomic_DNA"/>
</dbReference>
<keyword evidence="6 10" id="KW-0547">Nucleotide-binding</keyword>
<dbReference type="NCBIfam" id="TIGR00174">
    <property type="entry name" value="miaA"/>
    <property type="match status" value="1"/>
</dbReference>
<comment type="caution">
    <text evidence="10">Lacks conserved residue(s) required for the propagation of feature annotation.</text>
</comment>
<keyword evidence="7 10" id="KW-0067">ATP-binding</keyword>
<reference evidence="14 15" key="1">
    <citation type="submission" date="2019-07" db="EMBL/GenBank/DDBJ databases">
        <authorList>
            <person name="Park Y.J."/>
            <person name="Jeong S.E."/>
            <person name="Jung H.S."/>
        </authorList>
    </citation>
    <scope>NUCLEOTIDE SEQUENCE [LARGE SCALE GENOMIC DNA]</scope>
    <source>
        <strain evidence="15">P16(2019)</strain>
    </source>
</reference>
<evidence type="ECO:0000256" key="13">
    <source>
        <dbReference type="RuleBase" id="RU003785"/>
    </source>
</evidence>
<feature type="site" description="Interaction with substrate tRNA" evidence="10">
    <location>
        <position position="123"/>
    </location>
</feature>
<comment type="subunit">
    <text evidence="10">Monomer.</text>
</comment>
<evidence type="ECO:0000256" key="9">
    <source>
        <dbReference type="ARBA" id="ARBA00049563"/>
    </source>
</evidence>
<dbReference type="Gene3D" id="3.40.50.300">
    <property type="entry name" value="P-loop containing nucleotide triphosphate hydrolases"/>
    <property type="match status" value="1"/>
</dbReference>
<evidence type="ECO:0000256" key="10">
    <source>
        <dbReference type="HAMAP-Rule" id="MF_00185"/>
    </source>
</evidence>
<dbReference type="Proteomes" id="UP000318521">
    <property type="component" value="Unassembled WGS sequence"/>
</dbReference>
<comment type="similarity">
    <text evidence="3 10 13">Belongs to the IPP transferase family.</text>
</comment>
<protein>
    <recommendedName>
        <fullName evidence="10">tRNA dimethylallyltransferase</fullName>
        <ecNumber evidence="10">2.5.1.75</ecNumber>
    </recommendedName>
    <alternativeName>
        <fullName evidence="10">Dimethylallyl diphosphate:tRNA dimethylallyltransferase</fullName>
        <shortName evidence="10">DMAPP:tRNA dimethylallyltransferase</shortName>
        <shortName evidence="10">DMATase</shortName>
    </alternativeName>
    <alternativeName>
        <fullName evidence="10">Isopentenyl-diphosphate:tRNA isopentenyltransferase</fullName>
        <shortName evidence="10">IPP transferase</shortName>
        <shortName evidence="10">IPPT</shortName>
        <shortName evidence="10">IPTase</shortName>
    </alternativeName>
</protein>
<dbReference type="InterPro" id="IPR027417">
    <property type="entry name" value="P-loop_NTPase"/>
</dbReference>
<comment type="caution">
    <text evidence="14">The sequence shown here is derived from an EMBL/GenBank/DDBJ whole genome shotgun (WGS) entry which is preliminary data.</text>
</comment>
<dbReference type="Gene3D" id="1.10.20.140">
    <property type="match status" value="1"/>
</dbReference>
<feature type="binding site" evidence="10">
    <location>
        <begin position="11"/>
        <end position="16"/>
    </location>
    <ligand>
        <name>substrate</name>
    </ligand>
</feature>
<dbReference type="GO" id="GO:0052381">
    <property type="term" value="F:tRNA dimethylallyltransferase activity"/>
    <property type="evidence" value="ECO:0007669"/>
    <property type="project" value="UniProtKB-UniRule"/>
</dbReference>
<keyword evidence="4 10" id="KW-0808">Transferase</keyword>
<keyword evidence="15" id="KW-1185">Reference proteome</keyword>
<evidence type="ECO:0000256" key="1">
    <source>
        <dbReference type="ARBA" id="ARBA00001946"/>
    </source>
</evidence>
<evidence type="ECO:0000256" key="11">
    <source>
        <dbReference type="RuleBase" id="RU003783"/>
    </source>
</evidence>
<evidence type="ECO:0000256" key="4">
    <source>
        <dbReference type="ARBA" id="ARBA00022679"/>
    </source>
</evidence>
<feature type="region of interest" description="Interaction with substrate tRNA" evidence="10">
    <location>
        <begin position="34"/>
        <end position="37"/>
    </location>
</feature>
<feature type="site" description="Interaction with substrate tRNA" evidence="10">
    <location>
        <position position="100"/>
    </location>
</feature>
<evidence type="ECO:0000256" key="6">
    <source>
        <dbReference type="ARBA" id="ARBA00022741"/>
    </source>
</evidence>
<evidence type="ECO:0000256" key="12">
    <source>
        <dbReference type="RuleBase" id="RU003784"/>
    </source>
</evidence>
<dbReference type="GO" id="GO:0006400">
    <property type="term" value="P:tRNA modification"/>
    <property type="evidence" value="ECO:0007669"/>
    <property type="project" value="TreeGrafter"/>
</dbReference>
<dbReference type="PANTHER" id="PTHR11088:SF60">
    <property type="entry name" value="TRNA DIMETHYLALLYLTRANSFERASE"/>
    <property type="match status" value="1"/>
</dbReference>
<dbReference type="Pfam" id="PF01715">
    <property type="entry name" value="IPPT"/>
    <property type="match status" value="1"/>
</dbReference>
<comment type="function">
    <text evidence="2 10 12">Catalyzes the transfer of a dimethylallyl group onto the adenine at position 37 in tRNAs that read codons beginning with uridine, leading to the formation of N6-(dimethylallyl)adenosine (i(6)A).</text>
</comment>
<evidence type="ECO:0000256" key="3">
    <source>
        <dbReference type="ARBA" id="ARBA00005842"/>
    </source>
</evidence>
<dbReference type="InterPro" id="IPR018022">
    <property type="entry name" value="IPT"/>
</dbReference>
<dbReference type="AlphaFoldDB" id="A0A553ZYE8"/>
<sequence length="305" mass="34810">MKKLLVIVGPTAVGKSELGIKLAKAFDGEIISGDSMQVYKGMDIGTAKVSKEEMQDVPHHLLDFKDPKQPFSVAEFQERCKAVLTTIDDKGKQPIIVGGTGLYIQSVTHSYQFADKPEDVDYRLKLEQLAQNMGHTYVHQMLYEVDPEAAKTIHPNNVRRVIRALEVQHVTGELFSAQQIQEVTRPFIGIGLDLKREQLYDRINQRVDHMIEQGLVSEVKGLMDQGLRDQPSAQAIGYKEIMMYLRGECSLDEAVELLKRNSRRYAKRQLTWFRNKMDIHWFDAGIEEKDVLFSQIKKFVEGNNS</sequence>
<name>A0A553ZYE8_9BACI</name>
<keyword evidence="5 10" id="KW-0819">tRNA processing</keyword>
<dbReference type="OrthoDB" id="9776390at2"/>